<dbReference type="InterPro" id="IPR000792">
    <property type="entry name" value="Tscrpt_reg_LuxR_C"/>
</dbReference>
<evidence type="ECO:0000313" key="4">
    <source>
        <dbReference type="EMBL" id="GDY29816.1"/>
    </source>
</evidence>
<keyword evidence="1" id="KW-0547">Nucleotide-binding</keyword>
<dbReference type="GO" id="GO:0005737">
    <property type="term" value="C:cytoplasm"/>
    <property type="evidence" value="ECO:0007669"/>
    <property type="project" value="TreeGrafter"/>
</dbReference>
<keyword evidence="2" id="KW-0067">ATP-binding</keyword>
<dbReference type="PANTHER" id="PTHR16305:SF35">
    <property type="entry name" value="TRANSCRIPTIONAL ACTIVATOR DOMAIN"/>
    <property type="match status" value="1"/>
</dbReference>
<dbReference type="SUPFAM" id="SSF48452">
    <property type="entry name" value="TPR-like"/>
    <property type="match status" value="1"/>
</dbReference>
<dbReference type="GO" id="GO:0004016">
    <property type="term" value="F:adenylate cyclase activity"/>
    <property type="evidence" value="ECO:0007669"/>
    <property type="project" value="TreeGrafter"/>
</dbReference>
<dbReference type="GO" id="GO:0003677">
    <property type="term" value="F:DNA binding"/>
    <property type="evidence" value="ECO:0007669"/>
    <property type="project" value="InterPro"/>
</dbReference>
<dbReference type="AlphaFoldDB" id="A0A4D4J5P0"/>
<dbReference type="Gene3D" id="1.25.40.10">
    <property type="entry name" value="Tetratricopeptide repeat domain"/>
    <property type="match status" value="1"/>
</dbReference>
<evidence type="ECO:0000256" key="1">
    <source>
        <dbReference type="ARBA" id="ARBA00022741"/>
    </source>
</evidence>
<evidence type="ECO:0000313" key="5">
    <source>
        <dbReference type="Proteomes" id="UP000298860"/>
    </source>
</evidence>
<accession>A0A4D4J5P0</accession>
<organism evidence="4 5">
    <name type="scientific">Gandjariella thermophila</name>
    <dbReference type="NCBI Taxonomy" id="1931992"/>
    <lineage>
        <taxon>Bacteria</taxon>
        <taxon>Bacillati</taxon>
        <taxon>Actinomycetota</taxon>
        <taxon>Actinomycetes</taxon>
        <taxon>Pseudonocardiales</taxon>
        <taxon>Pseudonocardiaceae</taxon>
        <taxon>Gandjariella</taxon>
    </lineage>
</organism>
<dbReference type="PROSITE" id="PS00622">
    <property type="entry name" value="HTH_LUXR_1"/>
    <property type="match status" value="1"/>
</dbReference>
<dbReference type="CDD" id="cd06170">
    <property type="entry name" value="LuxR_C_like"/>
    <property type="match status" value="1"/>
</dbReference>
<dbReference type="InterPro" id="IPR027417">
    <property type="entry name" value="P-loop_NTPase"/>
</dbReference>
<sequence length="965" mass="102981">MLDRTEAAGVSSTLVGRADELALLAECAGAARDGRSGLVLVSGPTGIGKTSLLRAFRDGGACHGMTVLHAPCCEVVAATGYGAVRRLFAPLRLAENPESPLLRGSARRALPALGDRPAPEDAGAATYPVLHGLYWLVVNLVTDRPLVLMIDDVHWCDGRSLRWVEFLLRRADRLPLLVVLARRAEQAPAAPAALRDVLADPRLVELPLPPLGEPEVAELARRAFTAPVAVPFVRRVAVVSGGNPLTLARLLHELRDGGVRPDAQGAQRVDEIGGQVVAGRVRGWLDRQPDDVTAVATAIAVAGPEPPEFLAALAGVSPAVLHDAVAVLRRAELVAPRHLDLVHDLVRAAVLDRLDAAAVGRWRVRAALLLSDAGRPADEVANQVLLVPALEAPWMVAVLRDAAAQAAGRGAPESAARYLYRVLEAEPDSVGVRRQLAGALAEFDPAEALRLLDEALARCPDARTRTAIAVQYGVTCLPVQRSPDAVRVLTGALDDLAAEPDPHPADRELRTLAEATLMIVGADEKSTIAAVRERAARLPTPPGDTPAQRQMLAMGGVLAAMDGRDRARVVEAARRAVRPPNTDLGAWVLLPATLVLHLADEVRDALDVLDRVLAGAQRNAAVWTYVLALATRSRVLHGLGAVADALADAQTALEITGDERWGAGMSTPQIALATALVERGQPDRAARVLARITRPNLDRFVWEYHWYLVAHGRVRWALGDRERALRLFLDCGRSLRECGLVNPAYTRWWVHAACLLAELRRPAEAREIVEQAGELADRWGTSRVRGLAALARGVISPGRAGVDHLIEAVDELSGSPARLDHAQAEYLLGAALLGLDDHRGAREHLRTAVDGARRCGALPLAGAARSALVAAGGRMREIAASPVAMLTGMERRVAALAAAGQSNRTIAESLFVTVRTVETHLTSVYRKLGVLRRGELATALGAVPQDRTAGDARPPEWVLASRGRR</sequence>
<dbReference type="Pfam" id="PF00196">
    <property type="entry name" value="GerE"/>
    <property type="match status" value="1"/>
</dbReference>
<dbReference type="PROSITE" id="PS50043">
    <property type="entry name" value="HTH_LUXR_2"/>
    <property type="match status" value="1"/>
</dbReference>
<dbReference type="Gene3D" id="1.10.10.10">
    <property type="entry name" value="Winged helix-like DNA-binding domain superfamily/Winged helix DNA-binding domain"/>
    <property type="match status" value="1"/>
</dbReference>
<dbReference type="RefSeq" id="WP_225978162.1">
    <property type="nucleotide sequence ID" value="NZ_BJFL01000004.1"/>
</dbReference>
<evidence type="ECO:0000256" key="2">
    <source>
        <dbReference type="ARBA" id="ARBA00022840"/>
    </source>
</evidence>
<dbReference type="InterPro" id="IPR041664">
    <property type="entry name" value="AAA_16"/>
</dbReference>
<keyword evidence="5" id="KW-1185">Reference proteome</keyword>
<gene>
    <name evidence="4" type="ORF">GTS_14490</name>
</gene>
<dbReference type="SUPFAM" id="SSF52540">
    <property type="entry name" value="P-loop containing nucleoside triphosphate hydrolases"/>
    <property type="match status" value="1"/>
</dbReference>
<dbReference type="SMART" id="SM00421">
    <property type="entry name" value="HTH_LUXR"/>
    <property type="match status" value="1"/>
</dbReference>
<comment type="caution">
    <text evidence="4">The sequence shown here is derived from an EMBL/GenBank/DDBJ whole genome shotgun (WGS) entry which is preliminary data.</text>
</comment>
<dbReference type="PANTHER" id="PTHR16305">
    <property type="entry name" value="TESTICULAR SOLUBLE ADENYLYL CYCLASE"/>
    <property type="match status" value="1"/>
</dbReference>
<dbReference type="EMBL" id="BJFL01000004">
    <property type="protein sequence ID" value="GDY29816.1"/>
    <property type="molecule type" value="Genomic_DNA"/>
</dbReference>
<name>A0A4D4J5P0_9PSEU</name>
<dbReference type="GO" id="GO:0005524">
    <property type="term" value="F:ATP binding"/>
    <property type="evidence" value="ECO:0007669"/>
    <property type="project" value="UniProtKB-KW"/>
</dbReference>
<dbReference type="SUPFAM" id="SSF46894">
    <property type="entry name" value="C-terminal effector domain of the bipartite response regulators"/>
    <property type="match status" value="1"/>
</dbReference>
<dbReference type="GO" id="GO:0006355">
    <property type="term" value="P:regulation of DNA-templated transcription"/>
    <property type="evidence" value="ECO:0007669"/>
    <property type="project" value="InterPro"/>
</dbReference>
<protein>
    <recommendedName>
        <fullName evidence="3">HTH luxR-type domain-containing protein</fullName>
    </recommendedName>
</protein>
<proteinExistence type="predicted"/>
<dbReference type="InterPro" id="IPR016032">
    <property type="entry name" value="Sig_transdc_resp-reg_C-effctor"/>
</dbReference>
<feature type="domain" description="HTH luxR-type" evidence="3">
    <location>
        <begin position="879"/>
        <end position="944"/>
    </location>
</feature>
<dbReference type="Proteomes" id="UP000298860">
    <property type="component" value="Unassembled WGS sequence"/>
</dbReference>
<dbReference type="InterPro" id="IPR036388">
    <property type="entry name" value="WH-like_DNA-bd_sf"/>
</dbReference>
<reference evidence="5" key="1">
    <citation type="submission" date="2019-04" db="EMBL/GenBank/DDBJ databases">
        <title>Draft genome sequence of Pseudonocardiaceae bacterium SL3-2-4.</title>
        <authorList>
            <person name="Ningsih F."/>
            <person name="Yokota A."/>
            <person name="Sakai Y."/>
            <person name="Nanatani K."/>
            <person name="Yabe S."/>
            <person name="Oetari A."/>
            <person name="Sjamsuridzal W."/>
        </authorList>
    </citation>
    <scope>NUCLEOTIDE SEQUENCE [LARGE SCALE GENOMIC DNA]</scope>
    <source>
        <strain evidence="5">SL3-2-4</strain>
    </source>
</reference>
<dbReference type="Pfam" id="PF13191">
    <property type="entry name" value="AAA_16"/>
    <property type="match status" value="1"/>
</dbReference>
<dbReference type="PRINTS" id="PR00038">
    <property type="entry name" value="HTHLUXR"/>
</dbReference>
<dbReference type="InterPro" id="IPR011990">
    <property type="entry name" value="TPR-like_helical_dom_sf"/>
</dbReference>
<evidence type="ECO:0000259" key="3">
    <source>
        <dbReference type="PROSITE" id="PS50043"/>
    </source>
</evidence>